<dbReference type="EMBL" id="WTYH01000001">
    <property type="protein sequence ID" value="MXO93384.1"/>
    <property type="molecule type" value="Genomic_DNA"/>
</dbReference>
<dbReference type="Proteomes" id="UP000460626">
    <property type="component" value="Unassembled WGS sequence"/>
</dbReference>
<organism evidence="2 3">
    <name type="scientific">Aurantiacibacter arachoides</name>
    <dbReference type="NCBI Taxonomy" id="1850444"/>
    <lineage>
        <taxon>Bacteria</taxon>
        <taxon>Pseudomonadati</taxon>
        <taxon>Pseudomonadota</taxon>
        <taxon>Alphaproteobacteria</taxon>
        <taxon>Sphingomonadales</taxon>
        <taxon>Erythrobacteraceae</taxon>
        <taxon>Aurantiacibacter</taxon>
    </lineage>
</organism>
<keyword evidence="1" id="KW-0732">Signal</keyword>
<sequence length="376" mass="41171">MRVLRALLVVLVLLCAPLFVAQGIANSRQSPALLGWNGFWQANVARQFVMVQMEAGQPVMAIRDGGIDLAKDAFAKEPFATDALFLIASSLRANGAENEAATLVTRGLSLDKRNRYLGAMDIQTAVTIGDFDLALAGIERLYRTSPSLSDGFLNAFKTILAQDGAEDIMLRALERRPVWANAFWTMVPPEPESVRRLYNLRLLTDEGTSEDTDARLLAGLAATEQYATVFALWDYLNEGSGNPTGFVATGGDGTLGWQVPEGETGHFSERGNGEFRLFVDARESRELARQLVRLQPGRYAFSADFSPKTAAENFTASVQCAVNSPNEPIEQSLSTAAEFVISDQCAFYWLVLTGNAWERRTPLEATVSNMQLVGRD</sequence>
<evidence type="ECO:0008006" key="4">
    <source>
        <dbReference type="Google" id="ProtNLM"/>
    </source>
</evidence>
<evidence type="ECO:0000313" key="2">
    <source>
        <dbReference type="EMBL" id="MXO93384.1"/>
    </source>
</evidence>
<dbReference type="RefSeq" id="WP_131452663.1">
    <property type="nucleotide sequence ID" value="NZ_BMJK01000001.1"/>
</dbReference>
<gene>
    <name evidence="2" type="ORF">GRI62_07170</name>
</gene>
<reference evidence="2 3" key="1">
    <citation type="submission" date="2019-12" db="EMBL/GenBank/DDBJ databases">
        <title>Genomic-based taxomic classification of the family Erythrobacteraceae.</title>
        <authorList>
            <person name="Xu L."/>
        </authorList>
    </citation>
    <scope>NUCLEOTIDE SEQUENCE [LARGE SCALE GENOMIC DNA]</scope>
    <source>
        <strain evidence="2 3">RC4-10-4</strain>
    </source>
</reference>
<evidence type="ECO:0000256" key="1">
    <source>
        <dbReference type="SAM" id="SignalP"/>
    </source>
</evidence>
<accession>A0A845A0Y8</accession>
<name>A0A845A0Y8_9SPHN</name>
<evidence type="ECO:0000313" key="3">
    <source>
        <dbReference type="Proteomes" id="UP000460626"/>
    </source>
</evidence>
<comment type="caution">
    <text evidence="2">The sequence shown here is derived from an EMBL/GenBank/DDBJ whole genome shotgun (WGS) entry which is preliminary data.</text>
</comment>
<protein>
    <recommendedName>
        <fullName evidence="4">Tetratricopeptide repeat protein</fullName>
    </recommendedName>
</protein>
<keyword evidence="3" id="KW-1185">Reference proteome</keyword>
<proteinExistence type="predicted"/>
<feature type="chain" id="PRO_5032934278" description="Tetratricopeptide repeat protein" evidence="1">
    <location>
        <begin position="22"/>
        <end position="376"/>
    </location>
</feature>
<dbReference type="OrthoDB" id="7404767at2"/>
<dbReference type="AlphaFoldDB" id="A0A845A0Y8"/>
<feature type="signal peptide" evidence="1">
    <location>
        <begin position="1"/>
        <end position="21"/>
    </location>
</feature>